<dbReference type="InterPro" id="IPR043519">
    <property type="entry name" value="NT_sf"/>
</dbReference>
<dbReference type="AlphaFoldDB" id="A0A255YZ60"/>
<proteinExistence type="predicted"/>
<dbReference type="PANTHER" id="PTHR41773">
    <property type="entry name" value="GTP PYROPHOSPHATASE-RELATED"/>
    <property type="match status" value="1"/>
</dbReference>
<dbReference type="GO" id="GO:0015969">
    <property type="term" value="P:guanosine tetraphosphate metabolic process"/>
    <property type="evidence" value="ECO:0007669"/>
    <property type="project" value="InterPro"/>
</dbReference>
<protein>
    <recommendedName>
        <fullName evidence="1">RelA/SpoT domain-containing protein</fullName>
    </recommendedName>
</protein>
<dbReference type="OrthoDB" id="9801824at2"/>
<accession>A0A255YZ60</accession>
<dbReference type="SUPFAM" id="SSF81301">
    <property type="entry name" value="Nucleotidyltransferase"/>
    <property type="match status" value="1"/>
</dbReference>
<reference evidence="2 3" key="1">
    <citation type="submission" date="2017-07" db="EMBL/GenBank/DDBJ databases">
        <title>Sandarakinorhabdus cyanobacteriorum sp. nov., a novel bacterium isolated from cyanobacterial aggregates in a eutrophic lake.</title>
        <authorList>
            <person name="Cai H."/>
        </authorList>
    </citation>
    <scope>NUCLEOTIDE SEQUENCE [LARGE SCALE GENOMIC DNA]</scope>
    <source>
        <strain evidence="2 3">TH057</strain>
    </source>
</reference>
<dbReference type="PANTHER" id="PTHR41773:SF1">
    <property type="entry name" value="RELA_SPOT DOMAIN-CONTAINING PROTEIN"/>
    <property type="match status" value="1"/>
</dbReference>
<feature type="domain" description="RelA/SpoT" evidence="1">
    <location>
        <begin position="56"/>
        <end position="188"/>
    </location>
</feature>
<dbReference type="SMART" id="SM00954">
    <property type="entry name" value="RelA_SpoT"/>
    <property type="match status" value="1"/>
</dbReference>
<evidence type="ECO:0000313" key="2">
    <source>
        <dbReference type="EMBL" id="OYQ33935.1"/>
    </source>
</evidence>
<dbReference type="InterPro" id="IPR007685">
    <property type="entry name" value="RelA_SpoT"/>
</dbReference>
<evidence type="ECO:0000259" key="1">
    <source>
        <dbReference type="SMART" id="SM00954"/>
    </source>
</evidence>
<dbReference type="CDD" id="cd05399">
    <property type="entry name" value="NT_Rel-Spo_like"/>
    <property type="match status" value="1"/>
</dbReference>
<dbReference type="Proteomes" id="UP000216991">
    <property type="component" value="Unassembled WGS sequence"/>
</dbReference>
<evidence type="ECO:0000313" key="3">
    <source>
        <dbReference type="Proteomes" id="UP000216991"/>
    </source>
</evidence>
<sequence length="1012" mass="112291">MPRFADLDAGRERGMTFDEYKTGGMALYADFAEAVADILDAAIAEQHDLRLQNIQCRAKEPTSLKAKLAKAGAKADTPIGDVAKDVAGCRVILYTNGDVERFRNSGILRDNFDVDYDRSKMHYPDSKEEGAEFFISENWVVKLSEARCALPEYRRFAGLRCEIQIQTILDHAWAEMAHDTIYKPMTDVGFGAAKIEVMRKRLRKVMQEYLQPAGYAFDKIASDYAHLRDGKEMFDGDALAAIRGCDDRNSLEEMVERYSNFVLPHFDDYVAAAPDIIDTMSDAAMRAPGMPEVPLMYFNREYPGTRSHAVIGKICRILESGYLLYAAPERMFDAVIAMRRAAVTDDERKPIDDLARRFAQYDLHAWKKVGPRIQRLIVDMIAGLEDASLVHAAATATIMLKETLLSTVTGTSSKADAMLLHNGSVVVTDELKQIRRDALGQLERLHGLLPEDGAKGNVRQAMLAAGSTPNNAGYTDQLGEVIMDDLTQVMGFFAGVIPGLGLEARRYLEVVVHQRYYAYHALPPAMAGNAALAAAQGRLLDAFAAVRAALDADPELARYRLLVGYDSVTASMWSRPGFDYEARKEEQSAGIEALIAEVTADTSDEWLAQLERFVETRSSDGATFIGLQNFIKRLATTQPDILLSWLPRLSDRLAEWLPGMLHGLWEAGRGPDVDRLLEGWMVEDRHLSSIAYYLQFAEAFRFDLLATITAKGLAAADDGVLHNAAIAAARQSAKHPQGLFDEIYLPTARSLASRGVFSWTGGMFNWDQVALLKGLSAEQVDPLLTLMTDMPRLGSDGEAMLAVIAAEHVQAVIDLIGRRFQNDSKDGDIRYEDLPHRLHYLRAPLAAAPGEIVAAARAWFDTNPAFSQFHGGRLIAELFPNLEHPLYPLLYGQIEQGREGIDFVLSVLRAYEGEQFLHPLLRAIVGFLPADDELLNIIDIIIDSSGVLVGEYGSVEAKEARKALVAQWEADENQAVRDFAARFIRSADSQLAIERRRADRTVALRNIEFDGE</sequence>
<dbReference type="EMBL" id="NOXT01000073">
    <property type="protein sequence ID" value="OYQ33935.1"/>
    <property type="molecule type" value="Genomic_DNA"/>
</dbReference>
<keyword evidence="3" id="KW-1185">Reference proteome</keyword>
<comment type="caution">
    <text evidence="2">The sequence shown here is derived from an EMBL/GenBank/DDBJ whole genome shotgun (WGS) entry which is preliminary data.</text>
</comment>
<dbReference type="Pfam" id="PF04607">
    <property type="entry name" value="RelA_SpoT"/>
    <property type="match status" value="1"/>
</dbReference>
<organism evidence="2 3">
    <name type="scientific">Sandarakinorhabdus cyanobacteriorum</name>
    <dbReference type="NCBI Taxonomy" id="1981098"/>
    <lineage>
        <taxon>Bacteria</taxon>
        <taxon>Pseudomonadati</taxon>
        <taxon>Pseudomonadota</taxon>
        <taxon>Alphaproteobacteria</taxon>
        <taxon>Sphingomonadales</taxon>
        <taxon>Sphingosinicellaceae</taxon>
        <taxon>Sandarakinorhabdus</taxon>
    </lineage>
</organism>
<dbReference type="Gene3D" id="3.30.460.10">
    <property type="entry name" value="Beta Polymerase, domain 2"/>
    <property type="match status" value="1"/>
</dbReference>
<gene>
    <name evidence="2" type="ORF">CHU93_02760</name>
</gene>
<name>A0A255YZ60_9SPHN</name>